<gene>
    <name evidence="2" type="ORF">FB465_4235</name>
</gene>
<protein>
    <submittedName>
        <fullName evidence="2">Uncharacterized protein</fullName>
    </submittedName>
</protein>
<dbReference type="Proteomes" id="UP000318416">
    <property type="component" value="Unassembled WGS sequence"/>
</dbReference>
<dbReference type="EMBL" id="VIVR01000001">
    <property type="protein sequence ID" value="TWE19131.1"/>
    <property type="molecule type" value="Genomic_DNA"/>
</dbReference>
<reference evidence="2 3" key="1">
    <citation type="submission" date="2019-06" db="EMBL/GenBank/DDBJ databases">
        <title>Sequencing the genomes of 1000 actinobacteria strains.</title>
        <authorList>
            <person name="Klenk H.-P."/>
        </authorList>
    </citation>
    <scope>NUCLEOTIDE SEQUENCE [LARGE SCALE GENOMIC DNA]</scope>
    <source>
        <strain evidence="2 3">DSM 41649</strain>
    </source>
</reference>
<proteinExistence type="predicted"/>
<feature type="region of interest" description="Disordered" evidence="1">
    <location>
        <begin position="1"/>
        <end position="70"/>
    </location>
</feature>
<evidence type="ECO:0000256" key="1">
    <source>
        <dbReference type="SAM" id="MobiDB-lite"/>
    </source>
</evidence>
<name>A0A561EU87_9ACTN</name>
<keyword evidence="3" id="KW-1185">Reference proteome</keyword>
<dbReference type="AlphaFoldDB" id="A0A561EU87"/>
<dbReference type="RefSeq" id="WP_170290651.1">
    <property type="nucleotide sequence ID" value="NZ_BAAABR010000077.1"/>
</dbReference>
<accession>A0A561EU87</accession>
<comment type="caution">
    <text evidence="2">The sequence shown here is derived from an EMBL/GenBank/DDBJ whole genome shotgun (WGS) entry which is preliminary data.</text>
</comment>
<evidence type="ECO:0000313" key="2">
    <source>
        <dbReference type="EMBL" id="TWE19131.1"/>
    </source>
</evidence>
<feature type="compositionally biased region" description="Basic and acidic residues" evidence="1">
    <location>
        <begin position="1"/>
        <end position="36"/>
    </location>
</feature>
<organism evidence="2 3">
    <name type="scientific">Kitasatospora atroaurantiaca</name>
    <dbReference type="NCBI Taxonomy" id="285545"/>
    <lineage>
        <taxon>Bacteria</taxon>
        <taxon>Bacillati</taxon>
        <taxon>Actinomycetota</taxon>
        <taxon>Actinomycetes</taxon>
        <taxon>Kitasatosporales</taxon>
        <taxon>Streptomycetaceae</taxon>
        <taxon>Kitasatospora</taxon>
    </lineage>
</organism>
<sequence length="70" mass="7603">MGEQRAERPEAVSTSDKPDRPKAKLVFDDPLDRQTGDDTDSGWGERPGGSDGGGGRGLDWYLSQRPPHHG</sequence>
<feature type="compositionally biased region" description="Gly residues" evidence="1">
    <location>
        <begin position="45"/>
        <end position="57"/>
    </location>
</feature>
<evidence type="ECO:0000313" key="3">
    <source>
        <dbReference type="Proteomes" id="UP000318416"/>
    </source>
</evidence>